<feature type="domain" description="Helix-hairpin-helix DNA-binding motif class 1" evidence="7">
    <location>
        <begin position="108"/>
        <end position="127"/>
    </location>
</feature>
<dbReference type="GO" id="GO:0005737">
    <property type="term" value="C:cytoplasm"/>
    <property type="evidence" value="ECO:0007669"/>
    <property type="project" value="UniProtKB-SubCell"/>
</dbReference>
<evidence type="ECO:0000313" key="8">
    <source>
        <dbReference type="EMBL" id="TMQ71049.1"/>
    </source>
</evidence>
<feature type="region of interest" description="Domain III" evidence="6">
    <location>
        <begin position="153"/>
        <end position="208"/>
    </location>
</feature>
<dbReference type="Gene3D" id="2.40.50.140">
    <property type="entry name" value="Nucleic acid-binding proteins"/>
    <property type="match status" value="1"/>
</dbReference>
<dbReference type="EMBL" id="VBPA01000156">
    <property type="protein sequence ID" value="TMQ71049.1"/>
    <property type="molecule type" value="Genomic_DNA"/>
</dbReference>
<evidence type="ECO:0000256" key="3">
    <source>
        <dbReference type="ARBA" id="ARBA00023125"/>
    </source>
</evidence>
<comment type="caution">
    <text evidence="8">The sequence shown here is derived from an EMBL/GenBank/DDBJ whole genome shotgun (WGS) entry which is preliminary data.</text>
</comment>
<dbReference type="GO" id="GO:0048476">
    <property type="term" value="C:Holliday junction resolvase complex"/>
    <property type="evidence" value="ECO:0007669"/>
    <property type="project" value="UniProtKB-UniRule"/>
</dbReference>
<evidence type="ECO:0000256" key="2">
    <source>
        <dbReference type="ARBA" id="ARBA00022763"/>
    </source>
</evidence>
<evidence type="ECO:0000313" key="9">
    <source>
        <dbReference type="Proteomes" id="UP000319836"/>
    </source>
</evidence>
<proteinExistence type="inferred from homology"/>
<dbReference type="Gene3D" id="1.10.150.20">
    <property type="entry name" value="5' to 3' exonuclease, C-terminal subdomain"/>
    <property type="match status" value="1"/>
</dbReference>
<name>A0A538U5S9_UNCEI</name>
<evidence type="ECO:0000259" key="7">
    <source>
        <dbReference type="SMART" id="SM00278"/>
    </source>
</evidence>
<gene>
    <name evidence="6 8" type="primary">ruvA</name>
    <name evidence="8" type="ORF">E6K80_06670</name>
</gene>
<dbReference type="InterPro" id="IPR003583">
    <property type="entry name" value="Hlx-hairpin-Hlx_DNA-bd_motif"/>
</dbReference>
<comment type="function">
    <text evidence="6">The RuvA-RuvB-RuvC complex processes Holliday junction (HJ) DNA during genetic recombination and DNA repair, while the RuvA-RuvB complex plays an important role in the rescue of blocked DNA replication forks via replication fork reversal (RFR). RuvA specifically binds to HJ cruciform DNA, conferring on it an open structure. The RuvB hexamer acts as an ATP-dependent pump, pulling dsDNA into and through the RuvAB complex. HJ branch migration allows RuvC to scan DNA until it finds its consensus sequence, where it cleaves and resolves the cruciform DNA.</text>
</comment>
<dbReference type="Pfam" id="PF01330">
    <property type="entry name" value="RuvA_N"/>
    <property type="match status" value="1"/>
</dbReference>
<comment type="caution">
    <text evidence="6">Lacks conserved residue(s) required for the propagation of feature annotation.</text>
</comment>
<accession>A0A538U5S9</accession>
<keyword evidence="5 6" id="KW-0234">DNA repair</keyword>
<keyword evidence="4 6" id="KW-0233">DNA recombination</keyword>
<dbReference type="Pfam" id="PF14520">
    <property type="entry name" value="HHH_5"/>
    <property type="match status" value="1"/>
</dbReference>
<dbReference type="CDD" id="cd14332">
    <property type="entry name" value="UBA_RuvA_C"/>
    <property type="match status" value="1"/>
</dbReference>
<feature type="domain" description="Helix-hairpin-helix DNA-binding motif class 1" evidence="7">
    <location>
        <begin position="73"/>
        <end position="92"/>
    </location>
</feature>
<keyword evidence="3 6" id="KW-0238">DNA-binding</keyword>
<dbReference type="SMART" id="SM00278">
    <property type="entry name" value="HhH1"/>
    <property type="match status" value="2"/>
</dbReference>
<dbReference type="GO" id="GO:0005524">
    <property type="term" value="F:ATP binding"/>
    <property type="evidence" value="ECO:0007669"/>
    <property type="project" value="InterPro"/>
</dbReference>
<dbReference type="GO" id="GO:0009378">
    <property type="term" value="F:four-way junction helicase activity"/>
    <property type="evidence" value="ECO:0007669"/>
    <property type="project" value="InterPro"/>
</dbReference>
<dbReference type="InterPro" id="IPR010994">
    <property type="entry name" value="RuvA_2-like"/>
</dbReference>
<dbReference type="NCBIfam" id="TIGR00084">
    <property type="entry name" value="ruvA"/>
    <property type="match status" value="1"/>
</dbReference>
<sequence>MIASLRGTLSEKAAGSCVVETSGVGYLVSVSTHTARSLPEIGQPVFLHTHQVVREDALQLFGFTDLEERRLFELLITVSGVGPKVALAVLSGLTPKVLARAIREENLAQLVAIPGVGRKTAERLVVELRDMLELADVATSAAPSIERGLLPKSERFDDAVAALVRLGYSPAQAQDAIRKIAASADDLSLEALVRQALARLSKTAAGVR</sequence>
<comment type="similarity">
    <text evidence="6">Belongs to the RuvA family.</text>
</comment>
<feature type="region of interest" description="Domain I" evidence="6">
    <location>
        <begin position="1"/>
        <end position="64"/>
    </location>
</feature>
<keyword evidence="1 6" id="KW-0963">Cytoplasm</keyword>
<dbReference type="Proteomes" id="UP000319836">
    <property type="component" value="Unassembled WGS sequence"/>
</dbReference>
<evidence type="ECO:0000256" key="6">
    <source>
        <dbReference type="HAMAP-Rule" id="MF_00031"/>
    </source>
</evidence>
<dbReference type="GO" id="GO:0009379">
    <property type="term" value="C:Holliday junction helicase complex"/>
    <property type="evidence" value="ECO:0007669"/>
    <property type="project" value="InterPro"/>
</dbReference>
<dbReference type="InterPro" id="IPR012340">
    <property type="entry name" value="NA-bd_OB-fold"/>
</dbReference>
<keyword evidence="2 6" id="KW-0227">DNA damage</keyword>
<dbReference type="HAMAP" id="MF_00031">
    <property type="entry name" value="DNA_HJ_migration_RuvA"/>
    <property type="match status" value="1"/>
</dbReference>
<dbReference type="SUPFAM" id="SSF47781">
    <property type="entry name" value="RuvA domain 2-like"/>
    <property type="match status" value="1"/>
</dbReference>
<comment type="subunit">
    <text evidence="6">Homotetramer. Forms an RuvA(8)-RuvB(12)-Holliday junction (HJ) complex. HJ DNA is sandwiched between 2 RuvA tetramers; dsDNA enters through RuvA and exits via RuvB. An RuvB hexamer assembles on each DNA strand where it exits the tetramer. Each RuvB hexamer is contacted by two RuvA subunits (via domain III) on 2 adjacent RuvB subunits; this complex drives branch migration. In the full resolvosome a probable DNA-RuvA(4)-RuvB(12)-RuvC(2) complex forms which resolves the HJ.</text>
</comment>
<comment type="domain">
    <text evidence="6">Has three domains with a flexible linker between the domains II and III and assumes an 'L' shape. Domain III is highly mobile and contacts RuvB.</text>
</comment>
<dbReference type="SUPFAM" id="SSF50249">
    <property type="entry name" value="Nucleic acid-binding proteins"/>
    <property type="match status" value="1"/>
</dbReference>
<dbReference type="Gene3D" id="1.10.8.10">
    <property type="entry name" value="DNA helicase RuvA subunit, C-terminal domain"/>
    <property type="match status" value="1"/>
</dbReference>
<dbReference type="GO" id="GO:0006310">
    <property type="term" value="P:DNA recombination"/>
    <property type="evidence" value="ECO:0007669"/>
    <property type="project" value="UniProtKB-UniRule"/>
</dbReference>
<dbReference type="InterPro" id="IPR000085">
    <property type="entry name" value="RuvA"/>
</dbReference>
<comment type="subcellular location">
    <subcellularLocation>
        <location evidence="6">Cytoplasm</location>
    </subcellularLocation>
</comment>
<evidence type="ECO:0000256" key="5">
    <source>
        <dbReference type="ARBA" id="ARBA00023204"/>
    </source>
</evidence>
<dbReference type="GO" id="GO:0000400">
    <property type="term" value="F:four-way junction DNA binding"/>
    <property type="evidence" value="ECO:0007669"/>
    <property type="project" value="UniProtKB-UniRule"/>
</dbReference>
<evidence type="ECO:0000256" key="4">
    <source>
        <dbReference type="ARBA" id="ARBA00023172"/>
    </source>
</evidence>
<dbReference type="InterPro" id="IPR036267">
    <property type="entry name" value="RuvA_C_sf"/>
</dbReference>
<evidence type="ECO:0000256" key="1">
    <source>
        <dbReference type="ARBA" id="ARBA00022490"/>
    </source>
</evidence>
<reference evidence="8 9" key="1">
    <citation type="journal article" date="2019" name="Nat. Microbiol.">
        <title>Mediterranean grassland soil C-N compound turnover is dependent on rainfall and depth, and is mediated by genomically divergent microorganisms.</title>
        <authorList>
            <person name="Diamond S."/>
            <person name="Andeer P.F."/>
            <person name="Li Z."/>
            <person name="Crits-Christoph A."/>
            <person name="Burstein D."/>
            <person name="Anantharaman K."/>
            <person name="Lane K.R."/>
            <person name="Thomas B.C."/>
            <person name="Pan C."/>
            <person name="Northen T.R."/>
            <person name="Banfield J.F."/>
        </authorList>
    </citation>
    <scope>NUCLEOTIDE SEQUENCE [LARGE SCALE GENOMIC DNA]</scope>
    <source>
        <strain evidence="8">WS_10</strain>
    </source>
</reference>
<dbReference type="InterPro" id="IPR013849">
    <property type="entry name" value="DNA_helicase_Holl-junc_RuvA_I"/>
</dbReference>
<dbReference type="InterPro" id="IPR011114">
    <property type="entry name" value="RuvA_C"/>
</dbReference>
<dbReference type="GO" id="GO:0006281">
    <property type="term" value="P:DNA repair"/>
    <property type="evidence" value="ECO:0007669"/>
    <property type="project" value="UniProtKB-UniRule"/>
</dbReference>
<dbReference type="AlphaFoldDB" id="A0A538U5S9"/>
<dbReference type="Pfam" id="PF07499">
    <property type="entry name" value="RuvA_C"/>
    <property type="match status" value="1"/>
</dbReference>
<organism evidence="8 9">
    <name type="scientific">Eiseniibacteriota bacterium</name>
    <dbReference type="NCBI Taxonomy" id="2212470"/>
    <lineage>
        <taxon>Bacteria</taxon>
        <taxon>Candidatus Eiseniibacteriota</taxon>
    </lineage>
</organism>
<dbReference type="SUPFAM" id="SSF46929">
    <property type="entry name" value="DNA helicase RuvA subunit, C-terminal domain"/>
    <property type="match status" value="1"/>
</dbReference>
<protein>
    <recommendedName>
        <fullName evidence="6">Holliday junction branch migration complex subunit RuvA</fullName>
    </recommendedName>
</protein>